<dbReference type="InterPro" id="IPR004704">
    <property type="entry name" value="PTS_IID_man"/>
</dbReference>
<feature type="transmembrane region" description="Helical" evidence="1">
    <location>
        <begin position="236"/>
        <end position="256"/>
    </location>
</feature>
<dbReference type="Pfam" id="PF03613">
    <property type="entry name" value="EIID-AGA"/>
    <property type="match status" value="1"/>
</dbReference>
<gene>
    <name evidence="2" type="ORF">SAMN05216447_102252</name>
</gene>
<dbReference type="Proteomes" id="UP000199135">
    <property type="component" value="Unassembled WGS sequence"/>
</dbReference>
<dbReference type="PROSITE" id="PS51108">
    <property type="entry name" value="PTS_EIID"/>
    <property type="match status" value="1"/>
</dbReference>
<evidence type="ECO:0000313" key="2">
    <source>
        <dbReference type="EMBL" id="SEH44741.1"/>
    </source>
</evidence>
<keyword evidence="1" id="KW-0472">Membrane</keyword>
<dbReference type="EMBL" id="FNWT01000002">
    <property type="protein sequence ID" value="SEH44741.1"/>
    <property type="molecule type" value="Genomic_DNA"/>
</dbReference>
<comment type="caution">
    <text evidence="2">The sequence shown here is derived from an EMBL/GenBank/DDBJ whole genome shotgun (WGS) entry which is preliminary data.</text>
</comment>
<keyword evidence="3" id="KW-1185">Reference proteome</keyword>
<keyword evidence="1" id="KW-1133">Transmembrane helix</keyword>
<keyword evidence="1" id="KW-0812">Transmembrane</keyword>
<evidence type="ECO:0000256" key="1">
    <source>
        <dbReference type="SAM" id="Phobius"/>
    </source>
</evidence>
<dbReference type="PANTHER" id="PTHR32502:SF23">
    <property type="entry name" value="TRANSPORT PROTEIN, PTS SYSTEM"/>
    <property type="match status" value="1"/>
</dbReference>
<dbReference type="RefSeq" id="WP_078687128.1">
    <property type="nucleotide sequence ID" value="NZ_FNWT01000002.1"/>
</dbReference>
<reference evidence="2 3" key="1">
    <citation type="submission" date="2016-10" db="EMBL/GenBank/DDBJ databases">
        <authorList>
            <person name="Varghese N."/>
            <person name="Submissions S."/>
        </authorList>
    </citation>
    <scope>NUCLEOTIDE SEQUENCE [LARGE SCALE GENOMIC DNA]</scope>
    <source>
        <strain evidence="2 3">WCP15</strain>
    </source>
</reference>
<organism evidence="2 3">
    <name type="scientific">Parafannyhessea umbonata</name>
    <dbReference type="NCBI Taxonomy" id="604330"/>
    <lineage>
        <taxon>Bacteria</taxon>
        <taxon>Bacillati</taxon>
        <taxon>Actinomycetota</taxon>
        <taxon>Coriobacteriia</taxon>
        <taxon>Coriobacteriales</taxon>
        <taxon>Atopobiaceae</taxon>
        <taxon>Parafannyhessea</taxon>
    </lineage>
</organism>
<dbReference type="PANTHER" id="PTHR32502">
    <property type="entry name" value="N-ACETYLGALACTOSAMINE PERMEASE II COMPONENT-RELATED"/>
    <property type="match status" value="1"/>
</dbReference>
<name>A0A1H6I6N4_9ACTN</name>
<dbReference type="InterPro" id="IPR050303">
    <property type="entry name" value="GatZ_KbaZ_carbometab"/>
</dbReference>
<feature type="transmembrane region" description="Helical" evidence="1">
    <location>
        <begin position="155"/>
        <end position="175"/>
    </location>
</feature>
<feature type="transmembrane region" description="Helical" evidence="1">
    <location>
        <begin position="122"/>
        <end position="143"/>
    </location>
</feature>
<proteinExistence type="predicted"/>
<accession>A0A1H6I6N4</accession>
<feature type="transmembrane region" description="Helical" evidence="1">
    <location>
        <begin position="268"/>
        <end position="285"/>
    </location>
</feature>
<feature type="transmembrane region" description="Helical" evidence="1">
    <location>
        <begin position="196"/>
        <end position="216"/>
    </location>
</feature>
<protein>
    <submittedName>
        <fullName evidence="2">PTS system IID component, Man family</fullName>
    </submittedName>
</protein>
<evidence type="ECO:0000313" key="3">
    <source>
        <dbReference type="Proteomes" id="UP000199135"/>
    </source>
</evidence>
<sequence>MAEEKTEATELTGGATKLSKKATRRAYWDWMFWNLSMQNFERMQGPAIIKMLGDIREDLYPGDKESQQEMLERHEVFFNTEPYLGSIVPGIVLGMEASKAEGNDDVTPEFINAIKTALMGPFAGIGDSLLPGTLIPILLSIALGLCPNGELTGPLFYVVAFLAIMLPLTWFLFSYGVKAGANAAELVLSGGVKDKVTRAAEVVGLIVVGAIVAAYTKFNIGLVYTSGDLSISIADILDSIFPALPVLILSFVTYWLMVKKNWGAGKTMLLFLAISIIGYFTTILAV</sequence>